<dbReference type="InterPro" id="IPR020846">
    <property type="entry name" value="MFS_dom"/>
</dbReference>
<evidence type="ECO:0000256" key="1">
    <source>
        <dbReference type="ARBA" id="ARBA00004141"/>
    </source>
</evidence>
<evidence type="ECO:0000259" key="6">
    <source>
        <dbReference type="PROSITE" id="PS50850"/>
    </source>
</evidence>
<dbReference type="InterPro" id="IPR005829">
    <property type="entry name" value="Sugar_transporter_CS"/>
</dbReference>
<name>A0A512N422_9HYPH</name>
<evidence type="ECO:0000313" key="8">
    <source>
        <dbReference type="Proteomes" id="UP000321058"/>
    </source>
</evidence>
<dbReference type="PANTHER" id="PTHR23508">
    <property type="entry name" value="CARBOXYLIC ACID TRANSPORTER PROTEIN HOMOLOG"/>
    <property type="match status" value="1"/>
</dbReference>
<feature type="transmembrane region" description="Helical" evidence="5">
    <location>
        <begin position="178"/>
        <end position="199"/>
    </location>
</feature>
<dbReference type="RefSeq" id="WP_147146636.1">
    <property type="nucleotide sequence ID" value="NZ_BKAJ01000016.1"/>
</dbReference>
<feature type="transmembrane region" description="Helical" evidence="5">
    <location>
        <begin position="149"/>
        <end position="172"/>
    </location>
</feature>
<proteinExistence type="predicted"/>
<comment type="caution">
    <text evidence="7">The sequence shown here is derived from an EMBL/GenBank/DDBJ whole genome shotgun (WGS) entry which is preliminary data.</text>
</comment>
<evidence type="ECO:0000256" key="3">
    <source>
        <dbReference type="ARBA" id="ARBA00022989"/>
    </source>
</evidence>
<dbReference type="Proteomes" id="UP000321058">
    <property type="component" value="Unassembled WGS sequence"/>
</dbReference>
<dbReference type="GO" id="GO:0046943">
    <property type="term" value="F:carboxylic acid transmembrane transporter activity"/>
    <property type="evidence" value="ECO:0007669"/>
    <property type="project" value="TreeGrafter"/>
</dbReference>
<dbReference type="InterPro" id="IPR036259">
    <property type="entry name" value="MFS_trans_sf"/>
</dbReference>
<dbReference type="Pfam" id="PF07690">
    <property type="entry name" value="MFS_1"/>
    <property type="match status" value="1"/>
</dbReference>
<accession>A0A512N422</accession>
<reference evidence="7 8" key="1">
    <citation type="submission" date="2019-07" db="EMBL/GenBank/DDBJ databases">
        <title>Whole genome shotgun sequence of Reyranella soli NBRC 108950.</title>
        <authorList>
            <person name="Hosoyama A."/>
            <person name="Uohara A."/>
            <person name="Ohji S."/>
            <person name="Ichikawa N."/>
        </authorList>
    </citation>
    <scope>NUCLEOTIDE SEQUENCE [LARGE SCALE GENOMIC DNA]</scope>
    <source>
        <strain evidence="7 8">NBRC 108950</strain>
    </source>
</reference>
<dbReference type="InterPro" id="IPR011701">
    <property type="entry name" value="MFS"/>
</dbReference>
<dbReference type="GO" id="GO:0005886">
    <property type="term" value="C:plasma membrane"/>
    <property type="evidence" value="ECO:0007669"/>
    <property type="project" value="TreeGrafter"/>
</dbReference>
<dbReference type="PROSITE" id="PS50850">
    <property type="entry name" value="MFS"/>
    <property type="match status" value="1"/>
</dbReference>
<feature type="transmembrane region" description="Helical" evidence="5">
    <location>
        <begin position="96"/>
        <end position="119"/>
    </location>
</feature>
<dbReference type="Gene3D" id="1.20.1250.20">
    <property type="entry name" value="MFS general substrate transporter like domains"/>
    <property type="match status" value="2"/>
</dbReference>
<dbReference type="EMBL" id="BKAJ01000016">
    <property type="protein sequence ID" value="GEP53724.1"/>
    <property type="molecule type" value="Genomic_DNA"/>
</dbReference>
<comment type="subcellular location">
    <subcellularLocation>
        <location evidence="1">Membrane</location>
        <topology evidence="1">Multi-pass membrane protein</topology>
    </subcellularLocation>
</comment>
<sequence>MSASVTPTSPSTVPWWKEPTKDQWYAYIAAWLGWTLDAFDFTIFLLIMVPIAKEFDVPITAVAIVFTLTLWLRLVGATAAGWMADRMGRKTPLMISILWYSICNFIAGFSPSFYFLLFFRALLGIGMGAEWPAGAALAMETWPARSRGFMSGILQGSWGLGFALSALAYGLLFEHIGWRGLLWIGILPALVVVWIRFYVKEPEVWVENKRLQAEKKAEVKTPLFTIFTRKHIYNTLTGCLWMGAAFCVYYSIWALFSTYLQKELNWTPGMVATPLFWANIVVFAGSGLWGAVADKWGRRPAIIVPCVIAVFVTPLYLWTTDPLWIVFGFILQGVFGGSIYGQNPSYLSERFPTEVRATASGFVYHQGAIWGGLVAPVISYFAIEQKMGFAMPMMVSTIVFLLIVILAVALGPETKGKILTADLETLKAAEAP</sequence>
<feature type="transmembrane region" description="Helical" evidence="5">
    <location>
        <begin position="24"/>
        <end position="47"/>
    </location>
</feature>
<keyword evidence="4 5" id="KW-0472">Membrane</keyword>
<keyword evidence="3 5" id="KW-1133">Transmembrane helix</keyword>
<organism evidence="7 8">
    <name type="scientific">Reyranella soli</name>
    <dbReference type="NCBI Taxonomy" id="1230389"/>
    <lineage>
        <taxon>Bacteria</taxon>
        <taxon>Pseudomonadati</taxon>
        <taxon>Pseudomonadota</taxon>
        <taxon>Alphaproteobacteria</taxon>
        <taxon>Hyphomicrobiales</taxon>
        <taxon>Reyranellaceae</taxon>
        <taxon>Reyranella</taxon>
    </lineage>
</organism>
<evidence type="ECO:0000313" key="7">
    <source>
        <dbReference type="EMBL" id="GEP53724.1"/>
    </source>
</evidence>
<dbReference type="PROSITE" id="PS00216">
    <property type="entry name" value="SUGAR_TRANSPORT_1"/>
    <property type="match status" value="1"/>
</dbReference>
<keyword evidence="2 5" id="KW-0812">Transmembrane</keyword>
<feature type="transmembrane region" description="Helical" evidence="5">
    <location>
        <begin position="323"/>
        <end position="341"/>
    </location>
</feature>
<feature type="transmembrane region" description="Helical" evidence="5">
    <location>
        <begin position="276"/>
        <end position="293"/>
    </location>
</feature>
<keyword evidence="8" id="KW-1185">Reference proteome</keyword>
<dbReference type="PANTHER" id="PTHR23508:SF10">
    <property type="entry name" value="CARBOXYLIC ACID TRANSPORTER PROTEIN HOMOLOG"/>
    <property type="match status" value="1"/>
</dbReference>
<feature type="transmembrane region" description="Helical" evidence="5">
    <location>
        <begin position="362"/>
        <end position="383"/>
    </location>
</feature>
<feature type="domain" description="Major facilitator superfamily (MFS) profile" evidence="6">
    <location>
        <begin position="26"/>
        <end position="415"/>
    </location>
</feature>
<feature type="transmembrane region" description="Helical" evidence="5">
    <location>
        <begin position="232"/>
        <end position="256"/>
    </location>
</feature>
<evidence type="ECO:0000256" key="5">
    <source>
        <dbReference type="SAM" id="Phobius"/>
    </source>
</evidence>
<feature type="transmembrane region" description="Helical" evidence="5">
    <location>
        <begin position="300"/>
        <end position="317"/>
    </location>
</feature>
<feature type="transmembrane region" description="Helical" evidence="5">
    <location>
        <begin position="389"/>
        <end position="410"/>
    </location>
</feature>
<gene>
    <name evidence="7" type="ORF">RSO01_08900</name>
</gene>
<feature type="transmembrane region" description="Helical" evidence="5">
    <location>
        <begin position="59"/>
        <end position="84"/>
    </location>
</feature>
<evidence type="ECO:0000256" key="2">
    <source>
        <dbReference type="ARBA" id="ARBA00022692"/>
    </source>
</evidence>
<evidence type="ECO:0000256" key="4">
    <source>
        <dbReference type="ARBA" id="ARBA00023136"/>
    </source>
</evidence>
<dbReference type="PROSITE" id="PS00217">
    <property type="entry name" value="SUGAR_TRANSPORT_2"/>
    <property type="match status" value="2"/>
</dbReference>
<dbReference type="SUPFAM" id="SSF103473">
    <property type="entry name" value="MFS general substrate transporter"/>
    <property type="match status" value="1"/>
</dbReference>
<protein>
    <submittedName>
        <fullName evidence="7">MFS transporter</fullName>
    </submittedName>
</protein>
<dbReference type="OrthoDB" id="5368493at2"/>
<dbReference type="AlphaFoldDB" id="A0A512N422"/>